<evidence type="ECO:0000313" key="1">
    <source>
        <dbReference type="EMBL" id="KAI8024454.1"/>
    </source>
</evidence>
<accession>A0ACC0IGR1</accession>
<sequence>MGGGLVGRDGNGEEGHSRACREGFEARERAFDYQYNMGLLLIEKKEWVLKYEEFREALVEAQEFIQCEQASHLFAISEAEKREENLRKSLGNEKKGVADLENALREMCAEHAQIKLTSETKLADANALVAGIEDKSLEVEKKLHAADAKLAEVSRKSSELERKLQELEGTEERLCENRKIINQREEKANEMDRTLKQKEKVLEEEQKKIELTSGTLKKKEDMDIRLLDLVAKEENAETVRSSLEIKEKERKSFDDEIRSKAEAVHQKEAEINHMEKKLEKQEHELEMKSERLKEKEKDLEAKLKTLNEKEKSIKAKEKRLEIEKKQMLCDNISLHTVKDELEKLRADISRHELQIHKERENFRIIEEEKAEHLHLQLELKEDIQTCRLQNELLLKEGEDLKQDRNNFEKEEIDGEKEKVEKLQHSEEEQLQKERLVMQDYTQRESESVKLEKESFAAMMKHEQSVLSKKALSQHSQLLCEFELEFEEREKELTNISYLKGFFHKEMEEMRSERRIMVKVRQEIAFSRKQLETQQLEIHTDIDGLFVLSKKLKDQREELIKKSDRFLAFVSRLKKCKNCLDIMRYFVLSDLHLLDMEEGEALPLPRLVDEILMSSQGDGTNIKRSPGEINLKSDSGGRMSWLQKCSLRTFKLSPSRMIQHNAAQNLESPLSAVEVNRAEKADMPTKDARGQIGIANDSFDVQRFACSSVVREVDLGHVPFIDNQNNVGSKVGIHKMRSVKAVVEDAKIILGETLQPNDSAHINEESRGDSSHAEKAAGTTARKQHRAQTSRITGSEHDDNDSKGHSESVNAGDVGRDGRQLLQLHKLRGKNVIISDDTRFASASSLRGASEYDNSTPLVQVTTYNSVEVQEFSSDVQDSGDVNDSADAAKLIENMGLSKEVNGSSEYGGEDENGRTFNDTDRADTDDNDDNKPEHPASPGIYGERYCL</sequence>
<reference evidence="1 2" key="1">
    <citation type="journal article" date="2022" name="Plant J.">
        <title>Chromosome-level genome of Camellia lanceoleosa provides a valuable resource for understanding genome evolution and self-incompatibility.</title>
        <authorList>
            <person name="Gong W."/>
            <person name="Xiao S."/>
            <person name="Wang L."/>
            <person name="Liao Z."/>
            <person name="Chang Y."/>
            <person name="Mo W."/>
            <person name="Hu G."/>
            <person name="Li W."/>
            <person name="Zhao G."/>
            <person name="Zhu H."/>
            <person name="Hu X."/>
            <person name="Ji K."/>
            <person name="Xiang X."/>
            <person name="Song Q."/>
            <person name="Yuan D."/>
            <person name="Jin S."/>
            <person name="Zhang L."/>
        </authorList>
    </citation>
    <scope>NUCLEOTIDE SEQUENCE [LARGE SCALE GENOMIC DNA]</scope>
    <source>
        <strain evidence="1">SQ_2022a</strain>
    </source>
</reference>
<proteinExistence type="predicted"/>
<organism evidence="1 2">
    <name type="scientific">Camellia lanceoleosa</name>
    <dbReference type="NCBI Taxonomy" id="1840588"/>
    <lineage>
        <taxon>Eukaryota</taxon>
        <taxon>Viridiplantae</taxon>
        <taxon>Streptophyta</taxon>
        <taxon>Embryophyta</taxon>
        <taxon>Tracheophyta</taxon>
        <taxon>Spermatophyta</taxon>
        <taxon>Magnoliopsida</taxon>
        <taxon>eudicotyledons</taxon>
        <taxon>Gunneridae</taxon>
        <taxon>Pentapetalae</taxon>
        <taxon>asterids</taxon>
        <taxon>Ericales</taxon>
        <taxon>Theaceae</taxon>
        <taxon>Camellia</taxon>
    </lineage>
</organism>
<protein>
    <submittedName>
        <fullName evidence="1">Protein CROWDED NUCLEI 1</fullName>
    </submittedName>
</protein>
<gene>
    <name evidence="1" type="ORF">LOK49_LG03G00744</name>
</gene>
<dbReference type="EMBL" id="CM045763">
    <property type="protein sequence ID" value="KAI8024454.1"/>
    <property type="molecule type" value="Genomic_DNA"/>
</dbReference>
<keyword evidence="2" id="KW-1185">Reference proteome</keyword>
<comment type="caution">
    <text evidence="1">The sequence shown here is derived from an EMBL/GenBank/DDBJ whole genome shotgun (WGS) entry which is preliminary data.</text>
</comment>
<name>A0ACC0IGR1_9ERIC</name>
<dbReference type="Proteomes" id="UP001060215">
    <property type="component" value="Chromosome 6"/>
</dbReference>
<evidence type="ECO:0000313" key="2">
    <source>
        <dbReference type="Proteomes" id="UP001060215"/>
    </source>
</evidence>